<organism evidence="3 4">
    <name type="scientific">Flexibacter flexilis DSM 6793</name>
    <dbReference type="NCBI Taxonomy" id="927664"/>
    <lineage>
        <taxon>Bacteria</taxon>
        <taxon>Pseudomonadati</taxon>
        <taxon>Bacteroidota</taxon>
        <taxon>Cytophagia</taxon>
        <taxon>Cytophagales</taxon>
        <taxon>Flexibacteraceae</taxon>
        <taxon>Flexibacter</taxon>
    </lineage>
</organism>
<dbReference type="STRING" id="927664.SAMN05421780_104177"/>
<evidence type="ECO:0000259" key="2">
    <source>
        <dbReference type="Pfam" id="PF01593"/>
    </source>
</evidence>
<dbReference type="PANTHER" id="PTHR42923:SF46">
    <property type="entry name" value="AMINE OXIDASE"/>
    <property type="match status" value="1"/>
</dbReference>
<dbReference type="InterPro" id="IPR050464">
    <property type="entry name" value="Zeta_carotene_desat/Oxidored"/>
</dbReference>
<dbReference type="OrthoDB" id="8845488at2"/>
<reference evidence="3 4" key="1">
    <citation type="submission" date="2016-10" db="EMBL/GenBank/DDBJ databases">
        <authorList>
            <person name="de Groot N.N."/>
        </authorList>
    </citation>
    <scope>NUCLEOTIDE SEQUENCE [LARGE SCALE GENOMIC DNA]</scope>
    <source>
        <strain evidence="3 4">DSM 6793</strain>
    </source>
</reference>
<dbReference type="PANTHER" id="PTHR42923">
    <property type="entry name" value="PROTOPORPHYRINOGEN OXIDASE"/>
    <property type="match status" value="1"/>
</dbReference>
<dbReference type="InterPro" id="IPR036188">
    <property type="entry name" value="FAD/NAD-bd_sf"/>
</dbReference>
<proteinExistence type="predicted"/>
<feature type="domain" description="Amine oxidase" evidence="2">
    <location>
        <begin position="12"/>
        <end position="504"/>
    </location>
</feature>
<dbReference type="RefSeq" id="WP_091510900.1">
    <property type="nucleotide sequence ID" value="NZ_FOLE01000004.1"/>
</dbReference>
<protein>
    <submittedName>
        <fullName evidence="3">NAD-binding domain and a Fe-S cluster-containing protein</fullName>
    </submittedName>
</protein>
<dbReference type="Proteomes" id="UP000199514">
    <property type="component" value="Unassembled WGS sequence"/>
</dbReference>
<dbReference type="Gene3D" id="3.50.50.60">
    <property type="entry name" value="FAD/NAD(P)-binding domain"/>
    <property type="match status" value="1"/>
</dbReference>
<accession>A0A1I1I1V5</accession>
<dbReference type="Pfam" id="PF01593">
    <property type="entry name" value="Amino_oxidase"/>
    <property type="match status" value="1"/>
</dbReference>
<feature type="region of interest" description="Disordered" evidence="1">
    <location>
        <begin position="37"/>
        <end position="58"/>
    </location>
</feature>
<dbReference type="SUPFAM" id="SSF51905">
    <property type="entry name" value="FAD/NAD(P)-binding domain"/>
    <property type="match status" value="1"/>
</dbReference>
<dbReference type="AlphaFoldDB" id="A0A1I1I1V5"/>
<dbReference type="GO" id="GO:0016491">
    <property type="term" value="F:oxidoreductase activity"/>
    <property type="evidence" value="ECO:0007669"/>
    <property type="project" value="InterPro"/>
</dbReference>
<dbReference type="PRINTS" id="PR00419">
    <property type="entry name" value="ADXRDTASE"/>
</dbReference>
<name>A0A1I1I1V5_9BACT</name>
<sequence>MSKKVIILGGGVAGLSAAQELVERGYSVEVYEKQPEIPGGKARSVPVPDTGKDGNKDLPGEHGFRFFPGFYKHIIDTMERIPVGNAGHKVSDNLVGTHTVMIARFDKKPIVMLDDFPSSLEELITEFKNLINADTGLTEEDITFFATRIWQLMTSCHDRRLAEYEGLGWWEYLEASLHSEAYRSLLVLGLTRSLVAAKAEEASTRTVGDIFLQLIFNMLDPSIETDRVLNGPTNEVWINPWLEFLRSKGVKYNFGCDTLELFTDGVKITGTNIKDKDGNIIEIREDAHYICAMPIERLAPLMHPDILLLDQSLYTVPILANDVGWMNGIQFYLSEYKPINEGHVIYSDTPWALTSISQKQFWKNVDLSKYGNGKVKDVLSVDVSDWFTAGLNGKKAADCTKEEVKAEVWAQLKKSLNVDGKTILSDDMLVDWYLDSDIGFKPFEPATNEEPLLINKVNTWTLRPEAYTRIPNLYLASDYVRTYTDLATMEGANEAARRAVNAILDRDGYSGRLCKIWKLHEPFILSLYRWKDQRRFNQGLPWNVNIPWFIKILIKIMKFILKLFRKKRK</sequence>
<evidence type="ECO:0000313" key="3">
    <source>
        <dbReference type="EMBL" id="SFC30287.1"/>
    </source>
</evidence>
<evidence type="ECO:0000256" key="1">
    <source>
        <dbReference type="SAM" id="MobiDB-lite"/>
    </source>
</evidence>
<gene>
    <name evidence="3" type="ORF">SAMN05421780_104177</name>
</gene>
<evidence type="ECO:0000313" key="4">
    <source>
        <dbReference type="Proteomes" id="UP000199514"/>
    </source>
</evidence>
<keyword evidence="4" id="KW-1185">Reference proteome</keyword>
<dbReference type="InterPro" id="IPR002937">
    <property type="entry name" value="Amino_oxidase"/>
</dbReference>
<dbReference type="EMBL" id="FOLE01000004">
    <property type="protein sequence ID" value="SFC30287.1"/>
    <property type="molecule type" value="Genomic_DNA"/>
</dbReference>